<dbReference type="OMA" id="SYAICRR"/>
<dbReference type="PROSITE" id="PS50918">
    <property type="entry name" value="WWE"/>
    <property type="match status" value="1"/>
</dbReference>
<evidence type="ECO:0000259" key="1">
    <source>
        <dbReference type="PROSITE" id="PS50918"/>
    </source>
</evidence>
<protein>
    <recommendedName>
        <fullName evidence="1">WWE domain-containing protein</fullName>
    </recommendedName>
</protein>
<dbReference type="Proteomes" id="UP000242381">
    <property type="component" value="Unassembled WGS sequence"/>
</dbReference>
<dbReference type="Gene3D" id="3.30.720.50">
    <property type="match status" value="1"/>
</dbReference>
<dbReference type="Pfam" id="PF02825">
    <property type="entry name" value="WWE"/>
    <property type="match status" value="1"/>
</dbReference>
<name>A0A1X0S8N4_RHIZD</name>
<sequence>MAIQWVYANGSIWTTFDKNTQQQIEALWSKHTSGWIQSSSFRGPVFVDTTQMVLIADGYSCAIARRTM</sequence>
<dbReference type="SUPFAM" id="SSF117839">
    <property type="entry name" value="WWE domain"/>
    <property type="match status" value="1"/>
</dbReference>
<evidence type="ECO:0000313" key="3">
    <source>
        <dbReference type="Proteomes" id="UP000242381"/>
    </source>
</evidence>
<dbReference type="InterPro" id="IPR004170">
    <property type="entry name" value="WWE_dom"/>
</dbReference>
<evidence type="ECO:0000313" key="2">
    <source>
        <dbReference type="EMBL" id="ORE20624.1"/>
    </source>
</evidence>
<dbReference type="InterPro" id="IPR037197">
    <property type="entry name" value="WWE_dom_sf"/>
</dbReference>
<dbReference type="EMBL" id="KV921291">
    <property type="protein sequence ID" value="ORE20624.1"/>
    <property type="molecule type" value="Genomic_DNA"/>
</dbReference>
<proteinExistence type="predicted"/>
<feature type="domain" description="WWE" evidence="1">
    <location>
        <begin position="1"/>
        <end position="68"/>
    </location>
</feature>
<organism evidence="2 3">
    <name type="scientific">Rhizopus microsporus</name>
    <dbReference type="NCBI Taxonomy" id="58291"/>
    <lineage>
        <taxon>Eukaryota</taxon>
        <taxon>Fungi</taxon>
        <taxon>Fungi incertae sedis</taxon>
        <taxon>Mucoromycota</taxon>
        <taxon>Mucoromycotina</taxon>
        <taxon>Mucoromycetes</taxon>
        <taxon>Mucorales</taxon>
        <taxon>Mucorineae</taxon>
        <taxon>Rhizopodaceae</taxon>
        <taxon>Rhizopus</taxon>
    </lineage>
</organism>
<accession>A0A1X0S8N4</accession>
<reference evidence="2 3" key="1">
    <citation type="journal article" date="2016" name="Proc. Natl. Acad. Sci. U.S.A.">
        <title>Lipid metabolic changes in an early divergent fungus govern the establishment of a mutualistic symbiosis with endobacteria.</title>
        <authorList>
            <person name="Lastovetsky O.A."/>
            <person name="Gaspar M.L."/>
            <person name="Mondo S.J."/>
            <person name="LaButti K.M."/>
            <person name="Sandor L."/>
            <person name="Grigoriev I.V."/>
            <person name="Henry S.A."/>
            <person name="Pawlowska T.E."/>
        </authorList>
    </citation>
    <scope>NUCLEOTIDE SEQUENCE [LARGE SCALE GENOMIC DNA]</scope>
    <source>
        <strain evidence="2 3">ATCC 11559</strain>
    </source>
</reference>
<dbReference type="VEuPathDB" id="FungiDB:BCV72DRAFT_326280"/>
<dbReference type="AlphaFoldDB" id="A0A1X0S8N4"/>
<gene>
    <name evidence="2" type="ORF">BCV71DRAFT_175463</name>
</gene>